<keyword evidence="3" id="KW-0548">Nucleotidyltransferase</keyword>
<dbReference type="InterPro" id="IPR000160">
    <property type="entry name" value="GGDEF_dom"/>
</dbReference>
<dbReference type="Proteomes" id="UP001597497">
    <property type="component" value="Unassembled WGS sequence"/>
</dbReference>
<keyword evidence="3" id="KW-0808">Transferase</keyword>
<accession>A0ABW5R5Z0</accession>
<evidence type="ECO:0000256" key="1">
    <source>
        <dbReference type="SAM" id="Phobius"/>
    </source>
</evidence>
<feature type="transmembrane region" description="Helical" evidence="1">
    <location>
        <begin position="6"/>
        <end position="24"/>
    </location>
</feature>
<dbReference type="EMBL" id="JBHUMM010000001">
    <property type="protein sequence ID" value="MFD2669999.1"/>
    <property type="molecule type" value="Genomic_DNA"/>
</dbReference>
<feature type="transmembrane region" description="Helical" evidence="1">
    <location>
        <begin position="99"/>
        <end position="119"/>
    </location>
</feature>
<evidence type="ECO:0000313" key="3">
    <source>
        <dbReference type="EMBL" id="MFD2669999.1"/>
    </source>
</evidence>
<dbReference type="EC" id="2.7.7.65" evidence="3"/>
<dbReference type="InterPro" id="IPR029016">
    <property type="entry name" value="GAF-like_dom_sf"/>
</dbReference>
<keyword evidence="4" id="KW-1185">Reference proteome</keyword>
<dbReference type="PROSITE" id="PS50887">
    <property type="entry name" value="GGDEF"/>
    <property type="match status" value="1"/>
</dbReference>
<dbReference type="RefSeq" id="WP_379927350.1">
    <property type="nucleotide sequence ID" value="NZ_JBHUMM010000001.1"/>
</dbReference>
<organism evidence="3 4">
    <name type="scientific">Marinicrinis sediminis</name>
    <dbReference type="NCBI Taxonomy" id="1652465"/>
    <lineage>
        <taxon>Bacteria</taxon>
        <taxon>Bacillati</taxon>
        <taxon>Bacillota</taxon>
        <taxon>Bacilli</taxon>
        <taxon>Bacillales</taxon>
        <taxon>Paenibacillaceae</taxon>
    </lineage>
</organism>
<dbReference type="PANTHER" id="PTHR45138">
    <property type="entry name" value="REGULATORY COMPONENTS OF SENSORY TRANSDUCTION SYSTEM"/>
    <property type="match status" value="1"/>
</dbReference>
<evidence type="ECO:0000313" key="4">
    <source>
        <dbReference type="Proteomes" id="UP001597497"/>
    </source>
</evidence>
<reference evidence="4" key="1">
    <citation type="journal article" date="2019" name="Int. J. Syst. Evol. Microbiol.">
        <title>The Global Catalogue of Microorganisms (GCM) 10K type strain sequencing project: providing services to taxonomists for standard genome sequencing and annotation.</title>
        <authorList>
            <consortium name="The Broad Institute Genomics Platform"/>
            <consortium name="The Broad Institute Genome Sequencing Center for Infectious Disease"/>
            <person name="Wu L."/>
            <person name="Ma J."/>
        </authorList>
    </citation>
    <scope>NUCLEOTIDE SEQUENCE [LARGE SCALE GENOMIC DNA]</scope>
    <source>
        <strain evidence="4">KCTC 33676</strain>
    </source>
</reference>
<keyword evidence="1" id="KW-0812">Transmembrane</keyword>
<dbReference type="Gene3D" id="3.30.70.270">
    <property type="match status" value="1"/>
</dbReference>
<dbReference type="InterPro" id="IPR029787">
    <property type="entry name" value="Nucleotide_cyclase"/>
</dbReference>
<protein>
    <submittedName>
        <fullName evidence="3">Diguanylate cyclase</fullName>
        <ecNumber evidence="3">2.7.7.65</ecNumber>
    </submittedName>
</protein>
<dbReference type="SUPFAM" id="SSF55781">
    <property type="entry name" value="GAF domain-like"/>
    <property type="match status" value="1"/>
</dbReference>
<dbReference type="Gene3D" id="3.30.450.40">
    <property type="match status" value="1"/>
</dbReference>
<feature type="transmembrane region" description="Helical" evidence="1">
    <location>
        <begin position="68"/>
        <end position="92"/>
    </location>
</feature>
<dbReference type="NCBIfam" id="TIGR00254">
    <property type="entry name" value="GGDEF"/>
    <property type="match status" value="1"/>
</dbReference>
<feature type="domain" description="GGDEF" evidence="2">
    <location>
        <begin position="375"/>
        <end position="510"/>
    </location>
</feature>
<proteinExistence type="predicted"/>
<dbReference type="PANTHER" id="PTHR45138:SF9">
    <property type="entry name" value="DIGUANYLATE CYCLASE DGCM-RELATED"/>
    <property type="match status" value="1"/>
</dbReference>
<dbReference type="InterPro" id="IPR050469">
    <property type="entry name" value="Diguanylate_Cyclase"/>
</dbReference>
<dbReference type="SMART" id="SM00267">
    <property type="entry name" value="GGDEF"/>
    <property type="match status" value="1"/>
</dbReference>
<dbReference type="CDD" id="cd01949">
    <property type="entry name" value="GGDEF"/>
    <property type="match status" value="1"/>
</dbReference>
<evidence type="ECO:0000259" key="2">
    <source>
        <dbReference type="PROSITE" id="PS50887"/>
    </source>
</evidence>
<dbReference type="InterPro" id="IPR043128">
    <property type="entry name" value="Rev_trsase/Diguanyl_cyclase"/>
</dbReference>
<gene>
    <name evidence="3" type="ORF">ACFSUC_00080</name>
</gene>
<keyword evidence="1" id="KW-0472">Membrane</keyword>
<feature type="transmembrane region" description="Helical" evidence="1">
    <location>
        <begin position="161"/>
        <end position="185"/>
    </location>
</feature>
<comment type="caution">
    <text evidence="3">The sequence shown here is derived from an EMBL/GenBank/DDBJ whole genome shotgun (WGS) entry which is preliminary data.</text>
</comment>
<dbReference type="GO" id="GO:0052621">
    <property type="term" value="F:diguanylate cyclase activity"/>
    <property type="evidence" value="ECO:0007669"/>
    <property type="project" value="UniProtKB-EC"/>
</dbReference>
<keyword evidence="1" id="KW-1133">Transmembrane helix</keyword>
<sequence length="514" mass="59016">MVQITTTLILILIFIFVNTFRHLLAPSLCRLLFPVATMLFTILNLLWLDIEYLGVLLFLPIWACSAAYYFMGAALSSAISSLLIWGLCLIYPEQIHIEYAMTFTLASLLCALLVSRFYLKRQELQERKMGYHRMLYTKTKELNNLREISSAMQSTFDLPTLYHTILTVMTAGFGLGFNRAFLLLVSDDKKYLVGRLGIGSMSIREGLDKWANLIHHRIDLKDLIQLNHVQKDLELNDVVLSMKLPLHQAGIFTTALKKEQILHIQEWDESDRVQLMLKELFDIRDEFAVIPLITHHTSIGVIVVDNNIYHTPITHELLDSTIPFANQAAMAISNALTYQQTQEYAIKDGLTGLYNLRYYQSIFKQYCEAARSFRGRLAMLVLDIDYFKHYNDQNGHQNGNIVLTQFANALKTCLRSEDILFRFGGEEFVIVVPNCPEDELMKHAEFVRHTIDQTYFHNQETQPNQNLTVSIGIASYPAHCKEPEHLFEAADLALFKAKESGRNQIASYRRDQDG</sequence>
<name>A0ABW5R5Z0_9BACL</name>
<dbReference type="Pfam" id="PF00990">
    <property type="entry name" value="GGDEF"/>
    <property type="match status" value="1"/>
</dbReference>
<dbReference type="SUPFAM" id="SSF55073">
    <property type="entry name" value="Nucleotide cyclase"/>
    <property type="match status" value="1"/>
</dbReference>